<dbReference type="PANTHER" id="PTHR12138">
    <property type="entry name" value="PRIMATE-EXPANDED PROTEIN FAMILY"/>
    <property type="match status" value="1"/>
</dbReference>
<evidence type="ECO:0000313" key="2">
    <source>
        <dbReference type="Proteomes" id="UP000006718"/>
    </source>
</evidence>
<sequence length="106" mass="11430">MILAHCNLCLLGSSDPPASASHVAEITAVHHHVWLIFVFLVETGFHHIGEADLQLLTSGDLPTSASQSDGITGVSQRTRPTHHFYRTFATGCKSSPHCEPSRNAIS</sequence>
<dbReference type="VEuPathDB" id="HostDB:ENSMMUG00000065004"/>
<dbReference type="Bgee" id="ENSMMUG00000065004">
    <property type="expression patterns" value="Expressed in liver"/>
</dbReference>
<dbReference type="STRING" id="9544.ENSMMUP00000068943"/>
<organism evidence="1 2">
    <name type="scientific">Macaca mulatta</name>
    <name type="common">Rhesus macaque</name>
    <dbReference type="NCBI Taxonomy" id="9544"/>
    <lineage>
        <taxon>Eukaryota</taxon>
        <taxon>Metazoa</taxon>
        <taxon>Chordata</taxon>
        <taxon>Craniata</taxon>
        <taxon>Vertebrata</taxon>
        <taxon>Euteleostomi</taxon>
        <taxon>Mammalia</taxon>
        <taxon>Eutheria</taxon>
        <taxon>Euarchontoglires</taxon>
        <taxon>Primates</taxon>
        <taxon>Haplorrhini</taxon>
        <taxon>Catarrhini</taxon>
        <taxon>Cercopithecidae</taxon>
        <taxon>Cercopithecinae</taxon>
        <taxon>Macaca</taxon>
    </lineage>
</organism>
<evidence type="ECO:0000313" key="1">
    <source>
        <dbReference type="Ensembl" id="ENSMMUP00000068943.1"/>
    </source>
</evidence>
<dbReference type="PRINTS" id="PR02045">
    <property type="entry name" value="F138DOMAIN"/>
</dbReference>
<dbReference type="Ensembl" id="ENSMMUT00000092549.1">
    <property type="protein sequence ID" value="ENSMMUP00000068943.1"/>
    <property type="gene ID" value="ENSMMUG00000065004.1"/>
</dbReference>
<dbReference type="InParanoid" id="A0A5F7ZUV5"/>
<reference evidence="1" key="4">
    <citation type="submission" date="2025-09" db="UniProtKB">
        <authorList>
            <consortium name="Ensembl"/>
        </authorList>
    </citation>
    <scope>IDENTIFICATION</scope>
    <source>
        <strain evidence="1">17573</strain>
    </source>
</reference>
<dbReference type="AlphaFoldDB" id="A0A5F7ZUV5"/>
<reference evidence="1" key="2">
    <citation type="submission" date="2019-01" db="EMBL/GenBank/DDBJ databases">
        <authorList>
            <person name="Graves T."/>
            <person name="Eichler E.E."/>
            <person name="Wilson R.K."/>
        </authorList>
    </citation>
    <scope>NUCLEOTIDE SEQUENCE [LARGE SCALE GENOMIC DNA]</scope>
    <source>
        <strain evidence="1">17573</strain>
    </source>
</reference>
<accession>A0A5F7ZUV5</accession>
<dbReference type="GeneTree" id="ENSGT01120000271815"/>
<reference evidence="2" key="1">
    <citation type="journal article" date="2007" name="Science">
        <title>Evolutionary and biomedical insights from the rhesus macaque genome.</title>
        <authorList>
            <person name="Gibbs R.A."/>
            <person name="Rogers J."/>
            <person name="Katze M.G."/>
            <person name="Bumgarner R."/>
            <person name="Weinstock G.M."/>
            <person name="Mardis E.R."/>
            <person name="Remington K.A."/>
            <person name="Strausberg R.L."/>
            <person name="Venter J.C."/>
            <person name="Wilson R.K."/>
            <person name="Batzer M.A."/>
            <person name="Bustamante C.D."/>
            <person name="Eichler E.E."/>
            <person name="Hahn M.W."/>
            <person name="Hardison R.C."/>
            <person name="Makova K.D."/>
            <person name="Miller W."/>
            <person name="Milosavljevic A."/>
            <person name="Palermo R.E."/>
            <person name="Siepel A."/>
            <person name="Sikela J.M."/>
            <person name="Attaway T."/>
            <person name="Bell S."/>
            <person name="Bernard K.E."/>
            <person name="Buhay C.J."/>
            <person name="Chandrabose M.N."/>
            <person name="Dao M."/>
            <person name="Davis C."/>
            <person name="Delehaunty K.D."/>
            <person name="Ding Y."/>
            <person name="Dinh H.H."/>
            <person name="Dugan-Rocha S."/>
            <person name="Fulton L.A."/>
            <person name="Gabisi R.A."/>
            <person name="Garner T.T."/>
            <person name="Godfrey J."/>
            <person name="Hawes A.C."/>
            <person name="Hernandez J."/>
            <person name="Hines S."/>
            <person name="Holder M."/>
            <person name="Hume J."/>
            <person name="Jhangiani S.N."/>
            <person name="Joshi V."/>
            <person name="Khan Z.M."/>
            <person name="Kirkness E.F."/>
            <person name="Cree A."/>
            <person name="Fowler R.G."/>
            <person name="Lee S."/>
            <person name="Lewis L.R."/>
            <person name="Li Z."/>
            <person name="Liu Y.-S."/>
            <person name="Moore S.M."/>
            <person name="Muzny D."/>
            <person name="Nazareth L.V."/>
            <person name="Ngo D.N."/>
            <person name="Okwuonu G.O."/>
            <person name="Pai G."/>
            <person name="Parker D."/>
            <person name="Paul H.A."/>
            <person name="Pfannkoch C."/>
            <person name="Pohl C.S."/>
            <person name="Rogers Y.-H.C."/>
            <person name="Ruiz S.J."/>
            <person name="Sabo A."/>
            <person name="Santibanez J."/>
            <person name="Schneider B.W."/>
            <person name="Smith S.M."/>
            <person name="Sodergren E."/>
            <person name="Svatek A.F."/>
            <person name="Utterback T.R."/>
            <person name="Vattathil S."/>
            <person name="Warren W."/>
            <person name="White C.S."/>
            <person name="Chinwalla A.T."/>
            <person name="Feng Y."/>
            <person name="Halpern A.L."/>
            <person name="Hillier L.W."/>
            <person name="Huang X."/>
            <person name="Minx P."/>
            <person name="Nelson J.O."/>
            <person name="Pepin K.H."/>
            <person name="Qin X."/>
            <person name="Sutton G.G."/>
            <person name="Venter E."/>
            <person name="Walenz B.P."/>
            <person name="Wallis J.W."/>
            <person name="Worley K.C."/>
            <person name="Yang S.-P."/>
            <person name="Jones S.M."/>
            <person name="Marra M.A."/>
            <person name="Rocchi M."/>
            <person name="Schein J.E."/>
            <person name="Baertsch R."/>
            <person name="Clarke L."/>
            <person name="Csuros M."/>
            <person name="Glasscock J."/>
            <person name="Harris R.A."/>
            <person name="Havlak P."/>
            <person name="Jackson A.R."/>
            <person name="Jiang H."/>
            <person name="Liu Y."/>
            <person name="Messina D.N."/>
            <person name="Shen Y."/>
            <person name="Song H.X.-Z."/>
            <person name="Wylie T."/>
            <person name="Zhang L."/>
            <person name="Birney E."/>
            <person name="Han K."/>
            <person name="Konkel M.K."/>
            <person name="Lee J."/>
            <person name="Smit A.F.A."/>
            <person name="Ullmer B."/>
            <person name="Wang H."/>
            <person name="Xing J."/>
            <person name="Burhans R."/>
            <person name="Cheng Z."/>
            <person name="Karro J.E."/>
            <person name="Ma J."/>
            <person name="Raney B."/>
            <person name="She X."/>
            <person name="Cox M.J."/>
            <person name="Demuth J.P."/>
            <person name="Dumas L.J."/>
            <person name="Han S.-G."/>
            <person name="Hopkins J."/>
            <person name="Karimpour-Fard A."/>
            <person name="Kim Y.H."/>
            <person name="Pollack J.R."/>
            <person name="Vinar T."/>
            <person name="Addo-Quaye C."/>
            <person name="Degenhardt J."/>
            <person name="Denby A."/>
            <person name="Hubisz M.J."/>
            <person name="Indap A."/>
            <person name="Kosiol C."/>
            <person name="Lahn B.T."/>
            <person name="Lawson H.A."/>
            <person name="Marklein A."/>
            <person name="Nielsen R."/>
            <person name="Vallender E.J."/>
            <person name="Clark A.G."/>
            <person name="Ferguson B."/>
            <person name="Hernandez R.D."/>
            <person name="Hirani K."/>
            <person name="Kehrer-Sawatzki H."/>
            <person name="Kolb J."/>
            <person name="Patil S."/>
            <person name="Pu L.-L."/>
            <person name="Ren Y."/>
            <person name="Smith D.G."/>
            <person name="Wheeler D.A."/>
            <person name="Schenck I."/>
            <person name="Ball E.V."/>
            <person name="Chen R."/>
            <person name="Cooper D.N."/>
            <person name="Giardine B."/>
            <person name="Hsu F."/>
            <person name="Kent W.J."/>
            <person name="Lesk A."/>
            <person name="Nelson D.L."/>
            <person name="O'brien W.E."/>
            <person name="Pruefer K."/>
            <person name="Stenson P.D."/>
            <person name="Wallace J.C."/>
            <person name="Ke H."/>
            <person name="Liu X.-M."/>
            <person name="Wang P."/>
            <person name="Xiang A.P."/>
            <person name="Yang F."/>
            <person name="Barber G.P."/>
            <person name="Haussler D."/>
            <person name="Karolchik D."/>
            <person name="Kern A.D."/>
            <person name="Kuhn R.M."/>
            <person name="Smith K.E."/>
            <person name="Zwieg A.S."/>
        </authorList>
    </citation>
    <scope>NUCLEOTIDE SEQUENCE [LARGE SCALE GENOMIC DNA]</scope>
    <source>
        <strain evidence="2">17573</strain>
    </source>
</reference>
<proteinExistence type="predicted"/>
<name>A0A5F7ZUV5_MACMU</name>
<dbReference type="PANTHER" id="PTHR12138:SF152">
    <property type="entry name" value="C2H2-TYPE DOMAIN-CONTAINING PROTEIN"/>
    <property type="match status" value="1"/>
</dbReference>
<keyword evidence="2" id="KW-1185">Reference proteome</keyword>
<reference evidence="1" key="3">
    <citation type="submission" date="2025-08" db="UniProtKB">
        <authorList>
            <consortium name="Ensembl"/>
        </authorList>
    </citation>
    <scope>IDENTIFICATION</scope>
    <source>
        <strain evidence="1">17573</strain>
    </source>
</reference>
<dbReference type="Proteomes" id="UP000006718">
    <property type="component" value="Chromosome 2"/>
</dbReference>
<protein>
    <submittedName>
        <fullName evidence="1">Uncharacterized protein</fullName>
    </submittedName>
</protein>